<evidence type="ECO:0000313" key="3">
    <source>
        <dbReference type="EMBL" id="TDH73258.1"/>
    </source>
</evidence>
<organism evidence="3 4">
    <name type="scientific">Bremia lactucae</name>
    <name type="common">Lettuce downy mildew</name>
    <dbReference type="NCBI Taxonomy" id="4779"/>
    <lineage>
        <taxon>Eukaryota</taxon>
        <taxon>Sar</taxon>
        <taxon>Stramenopiles</taxon>
        <taxon>Oomycota</taxon>
        <taxon>Peronosporomycetes</taxon>
        <taxon>Peronosporales</taxon>
        <taxon>Peronosporaceae</taxon>
        <taxon>Bremia</taxon>
    </lineage>
</organism>
<evidence type="ECO:0000256" key="1">
    <source>
        <dbReference type="SAM" id="Coils"/>
    </source>
</evidence>
<dbReference type="RefSeq" id="XP_067822756.1">
    <property type="nucleotide sequence ID" value="XM_067962173.1"/>
</dbReference>
<dbReference type="Proteomes" id="UP000294530">
    <property type="component" value="Unassembled WGS sequence"/>
</dbReference>
<keyword evidence="4" id="KW-1185">Reference proteome</keyword>
<sequence length="284" mass="32280">MRKKLDHLILISKIRARLMQKVYERRAKKAAEAYGDAGGGPNDVTGEIEVQEGESDENEVFDFQDLQLSTSMNTPSATEEDKWPQKLDFLNELHGRIGLPPIDHSLREFEPLTNDLLIEKKQESLQLELEAAKQEAETLRASVQKMEHCKDLQLHTRNSGQLSLKRKRITKLRKAEPVREQLEFERLWSAFLQGGPTSCRSSTSSDPFVDEYQDNGVIEQLRSSLNMIHRGRNREDCRLNGSLNHGSFVRRTSYTHGSPQQKAATIVAQSHDVNEDDVEEDGGV</sequence>
<feature type="coiled-coil region" evidence="1">
    <location>
        <begin position="117"/>
        <end position="149"/>
    </location>
</feature>
<evidence type="ECO:0000256" key="2">
    <source>
        <dbReference type="SAM" id="MobiDB-lite"/>
    </source>
</evidence>
<dbReference type="OrthoDB" id="122397at2759"/>
<protein>
    <submittedName>
        <fullName evidence="3">Uncharacterized protein</fullName>
    </submittedName>
</protein>
<evidence type="ECO:0000313" key="4">
    <source>
        <dbReference type="Proteomes" id="UP000294530"/>
    </source>
</evidence>
<dbReference type="GeneID" id="94347844"/>
<proteinExistence type="predicted"/>
<dbReference type="KEGG" id="blac:94347844"/>
<comment type="caution">
    <text evidence="3">The sequence shown here is derived from an EMBL/GenBank/DDBJ whole genome shotgun (WGS) entry which is preliminary data.</text>
</comment>
<dbReference type="AlphaFoldDB" id="A0A976IK51"/>
<name>A0A976IK51_BRELC</name>
<keyword evidence="1" id="KW-0175">Coiled coil</keyword>
<accession>A0A976IK51</accession>
<feature type="region of interest" description="Disordered" evidence="2">
    <location>
        <begin position="30"/>
        <end position="56"/>
    </location>
</feature>
<reference evidence="3 4" key="1">
    <citation type="journal article" date="2021" name="Genome Biol.">
        <title>AFLAP: assembly-free linkage analysis pipeline using k-mers from genome sequencing data.</title>
        <authorList>
            <person name="Fletcher K."/>
            <person name="Zhang L."/>
            <person name="Gil J."/>
            <person name="Han R."/>
            <person name="Cavanaugh K."/>
            <person name="Michelmore R."/>
        </authorList>
    </citation>
    <scope>NUCLEOTIDE SEQUENCE [LARGE SCALE GENOMIC DNA]</scope>
    <source>
        <strain evidence="3 4">SF5</strain>
    </source>
</reference>
<dbReference type="EMBL" id="SHOA02000017">
    <property type="protein sequence ID" value="TDH73258.1"/>
    <property type="molecule type" value="Genomic_DNA"/>
</dbReference>
<gene>
    <name evidence="3" type="ORF">CCR75_004083</name>
</gene>